<name>A0A9W9FL92_9EURO</name>
<dbReference type="GeneID" id="81394253"/>
<reference evidence="1" key="1">
    <citation type="submission" date="2022-11" db="EMBL/GenBank/DDBJ databases">
        <authorList>
            <person name="Petersen C."/>
        </authorList>
    </citation>
    <scope>NUCLEOTIDE SEQUENCE</scope>
    <source>
        <strain evidence="1">IBT 34128</strain>
    </source>
</reference>
<protein>
    <submittedName>
        <fullName evidence="1">Uncharacterized protein</fullName>
    </submittedName>
</protein>
<organism evidence="1 2">
    <name type="scientific">Penicillium alfredii</name>
    <dbReference type="NCBI Taxonomy" id="1506179"/>
    <lineage>
        <taxon>Eukaryota</taxon>
        <taxon>Fungi</taxon>
        <taxon>Dikarya</taxon>
        <taxon>Ascomycota</taxon>
        <taxon>Pezizomycotina</taxon>
        <taxon>Eurotiomycetes</taxon>
        <taxon>Eurotiomycetidae</taxon>
        <taxon>Eurotiales</taxon>
        <taxon>Aspergillaceae</taxon>
        <taxon>Penicillium</taxon>
    </lineage>
</organism>
<gene>
    <name evidence="1" type="ORF">NUU61_004503</name>
</gene>
<dbReference type="EMBL" id="JAPMSZ010000005">
    <property type="protein sequence ID" value="KAJ5102281.1"/>
    <property type="molecule type" value="Genomic_DNA"/>
</dbReference>
<reference evidence="1" key="2">
    <citation type="journal article" date="2023" name="IMA Fungus">
        <title>Comparative genomic study of the Penicillium genus elucidates a diverse pangenome and 15 lateral gene transfer events.</title>
        <authorList>
            <person name="Petersen C."/>
            <person name="Sorensen T."/>
            <person name="Nielsen M.R."/>
            <person name="Sondergaard T.E."/>
            <person name="Sorensen J.L."/>
            <person name="Fitzpatrick D.A."/>
            <person name="Frisvad J.C."/>
            <person name="Nielsen K.L."/>
        </authorList>
    </citation>
    <scope>NUCLEOTIDE SEQUENCE</scope>
    <source>
        <strain evidence="1">IBT 34128</strain>
    </source>
</reference>
<dbReference type="AlphaFoldDB" id="A0A9W9FL92"/>
<dbReference type="RefSeq" id="XP_056513112.1">
    <property type="nucleotide sequence ID" value="XM_056655085.1"/>
</dbReference>
<proteinExistence type="predicted"/>
<evidence type="ECO:0000313" key="1">
    <source>
        <dbReference type="EMBL" id="KAJ5102281.1"/>
    </source>
</evidence>
<dbReference type="Proteomes" id="UP001141434">
    <property type="component" value="Unassembled WGS sequence"/>
</dbReference>
<sequence length="78" mass="8725">MRAEAEEGGEDGVGVALGNQNFAGSRQLVSMGLGRFWDLVAYRHERRDDDIGNRAKTSRGSVAYWSSWTTLHWEQAIP</sequence>
<evidence type="ECO:0000313" key="2">
    <source>
        <dbReference type="Proteomes" id="UP001141434"/>
    </source>
</evidence>
<comment type="caution">
    <text evidence="1">The sequence shown here is derived from an EMBL/GenBank/DDBJ whole genome shotgun (WGS) entry which is preliminary data.</text>
</comment>
<keyword evidence="2" id="KW-1185">Reference proteome</keyword>
<accession>A0A9W9FL92</accession>